<dbReference type="SMART" id="SM00387">
    <property type="entry name" value="HATPase_c"/>
    <property type="match status" value="1"/>
</dbReference>
<evidence type="ECO:0000256" key="2">
    <source>
        <dbReference type="ARBA" id="ARBA00012438"/>
    </source>
</evidence>
<dbReference type="PROSITE" id="PS50109">
    <property type="entry name" value="HIS_KIN"/>
    <property type="match status" value="1"/>
</dbReference>
<feature type="domain" description="Histidine kinase" evidence="6">
    <location>
        <begin position="1"/>
        <end position="102"/>
    </location>
</feature>
<keyword evidence="4" id="KW-0418">Kinase</keyword>
<dbReference type="InterPro" id="IPR005467">
    <property type="entry name" value="His_kinase_dom"/>
</dbReference>
<dbReference type="SUPFAM" id="SSF55874">
    <property type="entry name" value="ATPase domain of HSP90 chaperone/DNA topoisomerase II/histidine kinase"/>
    <property type="match status" value="1"/>
</dbReference>
<reference evidence="7 8" key="1">
    <citation type="submission" date="2016-10" db="EMBL/GenBank/DDBJ databases">
        <authorList>
            <person name="de Groot N.N."/>
        </authorList>
    </citation>
    <scope>NUCLEOTIDE SEQUENCE [LARGE SCALE GENOMIC DNA]</scope>
    <source>
        <strain evidence="7 8">DSM 23421</strain>
    </source>
</reference>
<dbReference type="InterPro" id="IPR036890">
    <property type="entry name" value="HATPase_C_sf"/>
</dbReference>
<dbReference type="EMBL" id="FNAO01000005">
    <property type="protein sequence ID" value="SDE48893.1"/>
    <property type="molecule type" value="Genomic_DNA"/>
</dbReference>
<comment type="catalytic activity">
    <reaction evidence="1">
        <text>ATP + protein L-histidine = ADP + protein N-phospho-L-histidine.</text>
        <dbReference type="EC" id="2.7.13.3"/>
    </reaction>
</comment>
<accession>A0A1G7DBL7</accession>
<evidence type="ECO:0000256" key="5">
    <source>
        <dbReference type="ARBA" id="ARBA00023012"/>
    </source>
</evidence>
<dbReference type="GO" id="GO:0004673">
    <property type="term" value="F:protein histidine kinase activity"/>
    <property type="evidence" value="ECO:0007669"/>
    <property type="project" value="UniProtKB-EC"/>
</dbReference>
<evidence type="ECO:0000256" key="4">
    <source>
        <dbReference type="ARBA" id="ARBA00022777"/>
    </source>
</evidence>
<dbReference type="Pfam" id="PF02518">
    <property type="entry name" value="HATPase_c"/>
    <property type="match status" value="1"/>
</dbReference>
<dbReference type="PANTHER" id="PTHR43711:SF1">
    <property type="entry name" value="HISTIDINE KINASE 1"/>
    <property type="match status" value="1"/>
</dbReference>
<evidence type="ECO:0000313" key="8">
    <source>
        <dbReference type="Proteomes" id="UP000199109"/>
    </source>
</evidence>
<organism evidence="7 8">
    <name type="scientific">Pricia antarctica</name>
    <dbReference type="NCBI Taxonomy" id="641691"/>
    <lineage>
        <taxon>Bacteria</taxon>
        <taxon>Pseudomonadati</taxon>
        <taxon>Bacteroidota</taxon>
        <taxon>Flavobacteriia</taxon>
        <taxon>Flavobacteriales</taxon>
        <taxon>Flavobacteriaceae</taxon>
        <taxon>Pricia</taxon>
    </lineage>
</organism>
<name>A0A1G7DBL7_9FLAO</name>
<keyword evidence="8" id="KW-1185">Reference proteome</keyword>
<protein>
    <recommendedName>
        <fullName evidence="2">histidine kinase</fullName>
        <ecNumber evidence="2">2.7.13.3</ecNumber>
    </recommendedName>
</protein>
<proteinExistence type="predicted"/>
<keyword evidence="3" id="KW-0808">Transferase</keyword>
<dbReference type="STRING" id="641691.SAMN05421636_105251"/>
<sequence>MTNLLGNAVKYSPEDREIDLKVHLTDDKIAFHVKDQGIGIPEKEQKYIFDRYFRAENVLTAQGTGIGLNIVKGHIENLGGKINFMSKENVGTTFSVELPLRN</sequence>
<dbReference type="GO" id="GO:0000160">
    <property type="term" value="P:phosphorelay signal transduction system"/>
    <property type="evidence" value="ECO:0007669"/>
    <property type="project" value="UniProtKB-KW"/>
</dbReference>
<dbReference type="EC" id="2.7.13.3" evidence="2"/>
<dbReference type="Gene3D" id="3.30.565.10">
    <property type="entry name" value="Histidine kinase-like ATPase, C-terminal domain"/>
    <property type="match status" value="1"/>
</dbReference>
<dbReference type="InterPro" id="IPR050736">
    <property type="entry name" value="Sensor_HK_Regulatory"/>
</dbReference>
<evidence type="ECO:0000256" key="1">
    <source>
        <dbReference type="ARBA" id="ARBA00000085"/>
    </source>
</evidence>
<dbReference type="PRINTS" id="PR00344">
    <property type="entry name" value="BCTRLSENSOR"/>
</dbReference>
<dbReference type="AlphaFoldDB" id="A0A1G7DBL7"/>
<evidence type="ECO:0000313" key="7">
    <source>
        <dbReference type="EMBL" id="SDE48893.1"/>
    </source>
</evidence>
<dbReference type="InterPro" id="IPR003594">
    <property type="entry name" value="HATPase_dom"/>
</dbReference>
<gene>
    <name evidence="7" type="ORF">SAMN05421636_105251</name>
</gene>
<dbReference type="Proteomes" id="UP000199109">
    <property type="component" value="Unassembled WGS sequence"/>
</dbReference>
<evidence type="ECO:0000259" key="6">
    <source>
        <dbReference type="PROSITE" id="PS50109"/>
    </source>
</evidence>
<dbReference type="PANTHER" id="PTHR43711">
    <property type="entry name" value="TWO-COMPONENT HISTIDINE KINASE"/>
    <property type="match status" value="1"/>
</dbReference>
<keyword evidence="5" id="KW-0902">Two-component regulatory system</keyword>
<evidence type="ECO:0000256" key="3">
    <source>
        <dbReference type="ARBA" id="ARBA00022679"/>
    </source>
</evidence>
<dbReference type="InterPro" id="IPR004358">
    <property type="entry name" value="Sig_transdc_His_kin-like_C"/>
</dbReference>